<keyword evidence="5" id="KW-0949">S-adenosyl-L-methionine</keyword>
<evidence type="ECO:0000256" key="4">
    <source>
        <dbReference type="ARBA" id="ARBA00022679"/>
    </source>
</evidence>
<keyword evidence="3" id="KW-0489">Methyltransferase</keyword>
<dbReference type="EC" id="2.1.1.220" evidence="1"/>
<dbReference type="GO" id="GO:0031515">
    <property type="term" value="C:tRNA (m1A) methyltransferase complex"/>
    <property type="evidence" value="ECO:0007669"/>
    <property type="project" value="InterPro"/>
</dbReference>
<dbReference type="InterPro" id="IPR014816">
    <property type="entry name" value="tRNA_MeTrfase_Gcd14"/>
</dbReference>
<dbReference type="AlphaFoldDB" id="A0A9W7XH17"/>
<sequence>MVHRPTLSSYVLNVPRKCTPIYPKDSAAIIELLDVSPGDQLLEAGTGNGGLTMYLARAIGSSGHLCTVDRNPEVTEHAKKIVAGFDRGQLLPQITFYSGSVGAIVRNLYMPENNALDTQEKDNLIRPVFDGVVLDMPTPWDELPLLYGFLKTDRFAVCYLPNMSQVIELVTRCRKWPLLVENVVEVNWREWEVRPTVVRNNLAIDAVGMGDSASVQAMVCRPTHMPTGHTAFLVRLRKCASDAAKAVQE</sequence>
<dbReference type="PANTHER" id="PTHR12133:SF1">
    <property type="entry name" value="TRNA (ADENINE(58)-N(1))-METHYLTRANSFERASE, MITOCHONDRIAL"/>
    <property type="match status" value="1"/>
</dbReference>
<dbReference type="PANTHER" id="PTHR12133">
    <property type="entry name" value="TRNA (ADENINE(58)-N(1))-METHYLTRANSFERASE"/>
    <property type="match status" value="1"/>
</dbReference>
<organism evidence="9 10">
    <name type="scientific">Coemansia asiatica</name>
    <dbReference type="NCBI Taxonomy" id="1052880"/>
    <lineage>
        <taxon>Eukaryota</taxon>
        <taxon>Fungi</taxon>
        <taxon>Fungi incertae sedis</taxon>
        <taxon>Zoopagomycota</taxon>
        <taxon>Kickxellomycotina</taxon>
        <taxon>Kickxellomycetes</taxon>
        <taxon>Kickxellales</taxon>
        <taxon>Kickxellaceae</taxon>
        <taxon>Coemansia</taxon>
    </lineage>
</organism>
<evidence type="ECO:0000313" key="10">
    <source>
        <dbReference type="Proteomes" id="UP001145021"/>
    </source>
</evidence>
<name>A0A9W7XH17_9FUNG</name>
<protein>
    <recommendedName>
        <fullName evidence="2">tRNA (adenine(58)-N(1))-methyltransferase catalytic subunit TRM61</fullName>
        <ecNumber evidence="1">2.1.1.220</ecNumber>
    </recommendedName>
    <alternativeName>
        <fullName evidence="7">tRNA(m1A58)-methyltransferase subunit TRM61</fullName>
    </alternativeName>
</protein>
<dbReference type="GO" id="GO:0005739">
    <property type="term" value="C:mitochondrion"/>
    <property type="evidence" value="ECO:0007669"/>
    <property type="project" value="TreeGrafter"/>
</dbReference>
<accession>A0A9W7XH17</accession>
<dbReference type="SUPFAM" id="SSF53335">
    <property type="entry name" value="S-adenosyl-L-methionine-dependent methyltransferases"/>
    <property type="match status" value="1"/>
</dbReference>
<evidence type="ECO:0000256" key="5">
    <source>
        <dbReference type="ARBA" id="ARBA00022691"/>
    </source>
</evidence>
<evidence type="ECO:0000256" key="7">
    <source>
        <dbReference type="ARBA" id="ARBA00033309"/>
    </source>
</evidence>
<evidence type="ECO:0000313" key="9">
    <source>
        <dbReference type="EMBL" id="KAJ1644380.1"/>
    </source>
</evidence>
<evidence type="ECO:0000259" key="8">
    <source>
        <dbReference type="Pfam" id="PF08704"/>
    </source>
</evidence>
<proteinExistence type="predicted"/>
<dbReference type="Gene3D" id="3.40.50.150">
    <property type="entry name" value="Vaccinia Virus protein VP39"/>
    <property type="match status" value="1"/>
</dbReference>
<evidence type="ECO:0000256" key="1">
    <source>
        <dbReference type="ARBA" id="ARBA00012796"/>
    </source>
</evidence>
<dbReference type="InterPro" id="IPR049470">
    <property type="entry name" value="TRM61_C"/>
</dbReference>
<dbReference type="Pfam" id="PF08704">
    <property type="entry name" value="GCD14"/>
    <property type="match status" value="1"/>
</dbReference>
<feature type="domain" description="tRNA (adenine(58)-N(1))-methyltransferase catalytic subunit TRM61 C-terminal" evidence="8">
    <location>
        <begin position="5"/>
        <end position="198"/>
    </location>
</feature>
<evidence type="ECO:0000256" key="6">
    <source>
        <dbReference type="ARBA" id="ARBA00022694"/>
    </source>
</evidence>
<evidence type="ECO:0000256" key="3">
    <source>
        <dbReference type="ARBA" id="ARBA00022603"/>
    </source>
</evidence>
<keyword evidence="10" id="KW-1185">Reference proteome</keyword>
<dbReference type="Proteomes" id="UP001145021">
    <property type="component" value="Unassembled WGS sequence"/>
</dbReference>
<dbReference type="GO" id="GO:0160107">
    <property type="term" value="F:tRNA (adenine(58)-N1)-methyltransferase activity"/>
    <property type="evidence" value="ECO:0007669"/>
    <property type="project" value="UniProtKB-EC"/>
</dbReference>
<keyword evidence="6" id="KW-0819">tRNA processing</keyword>
<dbReference type="PROSITE" id="PS51620">
    <property type="entry name" value="SAM_TRM61"/>
    <property type="match status" value="1"/>
</dbReference>
<dbReference type="GO" id="GO:0030488">
    <property type="term" value="P:tRNA methylation"/>
    <property type="evidence" value="ECO:0007669"/>
    <property type="project" value="InterPro"/>
</dbReference>
<evidence type="ECO:0000256" key="2">
    <source>
        <dbReference type="ARBA" id="ARBA00015963"/>
    </source>
</evidence>
<dbReference type="CDD" id="cd02440">
    <property type="entry name" value="AdoMet_MTases"/>
    <property type="match status" value="1"/>
</dbReference>
<comment type="caution">
    <text evidence="9">The sequence shown here is derived from an EMBL/GenBank/DDBJ whole genome shotgun (WGS) entry which is preliminary data.</text>
</comment>
<keyword evidence="4" id="KW-0808">Transferase</keyword>
<gene>
    <name evidence="9" type="ORF">LPJ64_003946</name>
</gene>
<reference evidence="9" key="1">
    <citation type="submission" date="2022-07" db="EMBL/GenBank/DDBJ databases">
        <title>Phylogenomic reconstructions and comparative analyses of Kickxellomycotina fungi.</title>
        <authorList>
            <person name="Reynolds N.K."/>
            <person name="Stajich J.E."/>
            <person name="Barry K."/>
            <person name="Grigoriev I.V."/>
            <person name="Crous P."/>
            <person name="Smith M.E."/>
        </authorList>
    </citation>
    <scope>NUCLEOTIDE SEQUENCE</scope>
    <source>
        <strain evidence="9">NBRC 105413</strain>
    </source>
</reference>
<dbReference type="InterPro" id="IPR029063">
    <property type="entry name" value="SAM-dependent_MTases_sf"/>
</dbReference>
<dbReference type="EMBL" id="JANBOH010000170">
    <property type="protein sequence ID" value="KAJ1644380.1"/>
    <property type="molecule type" value="Genomic_DNA"/>
</dbReference>